<gene>
    <name evidence="4" type="ORF">AMK59_2073</name>
</gene>
<organism evidence="4 5">
    <name type="scientific">Oryctes borbonicus</name>
    <dbReference type="NCBI Taxonomy" id="1629725"/>
    <lineage>
        <taxon>Eukaryota</taxon>
        <taxon>Metazoa</taxon>
        <taxon>Ecdysozoa</taxon>
        <taxon>Arthropoda</taxon>
        <taxon>Hexapoda</taxon>
        <taxon>Insecta</taxon>
        <taxon>Pterygota</taxon>
        <taxon>Neoptera</taxon>
        <taxon>Endopterygota</taxon>
        <taxon>Coleoptera</taxon>
        <taxon>Polyphaga</taxon>
        <taxon>Scarabaeiformia</taxon>
        <taxon>Scarabaeidae</taxon>
        <taxon>Dynastinae</taxon>
        <taxon>Oryctes</taxon>
    </lineage>
</organism>
<accession>A0A0T6BHF7</accession>
<dbReference type="InterPro" id="IPR011600">
    <property type="entry name" value="Pept_C14_caspase"/>
</dbReference>
<evidence type="ECO:0000256" key="1">
    <source>
        <dbReference type="ARBA" id="ARBA00010134"/>
    </source>
</evidence>
<dbReference type="Pfam" id="PF00656">
    <property type="entry name" value="Peptidase_C14"/>
    <property type="match status" value="1"/>
</dbReference>
<comment type="caution">
    <text evidence="4">The sequence shown here is derived from an EMBL/GenBank/DDBJ whole genome shotgun (WGS) entry which is preliminary data.</text>
</comment>
<reference evidence="4 5" key="1">
    <citation type="submission" date="2015-09" db="EMBL/GenBank/DDBJ databases">
        <title>Draft genome of the scarab beetle Oryctes borbonicus.</title>
        <authorList>
            <person name="Meyer J.M."/>
            <person name="Markov G.V."/>
            <person name="Baskaran P."/>
            <person name="Herrmann M."/>
            <person name="Sommer R.J."/>
            <person name="Roedelsperger C."/>
        </authorList>
    </citation>
    <scope>NUCLEOTIDE SEQUENCE [LARGE SCALE GENOMIC DNA]</scope>
    <source>
        <strain evidence="4">OB123</strain>
        <tissue evidence="4">Whole animal</tissue>
    </source>
</reference>
<dbReference type="InterPro" id="IPR015917">
    <property type="entry name" value="Pept_C14A"/>
</dbReference>
<evidence type="ECO:0000256" key="2">
    <source>
        <dbReference type="SAM" id="MobiDB-lite"/>
    </source>
</evidence>
<name>A0A0T6BHF7_9SCAR</name>
<dbReference type="AlphaFoldDB" id="A0A0T6BHF7"/>
<dbReference type="SUPFAM" id="SSF52129">
    <property type="entry name" value="Caspase-like"/>
    <property type="match status" value="1"/>
</dbReference>
<dbReference type="EMBL" id="LJIG01000153">
    <property type="protein sequence ID" value="KRT86787.1"/>
    <property type="molecule type" value="Genomic_DNA"/>
</dbReference>
<keyword evidence="5" id="KW-1185">Reference proteome</keyword>
<dbReference type="Proteomes" id="UP000051574">
    <property type="component" value="Unassembled WGS sequence"/>
</dbReference>
<dbReference type="SMART" id="SM00115">
    <property type="entry name" value="CASc"/>
    <property type="match status" value="1"/>
</dbReference>
<dbReference type="GO" id="GO:0006508">
    <property type="term" value="P:proteolysis"/>
    <property type="evidence" value="ECO:0007669"/>
    <property type="project" value="InterPro"/>
</dbReference>
<evidence type="ECO:0000313" key="5">
    <source>
        <dbReference type="Proteomes" id="UP000051574"/>
    </source>
</evidence>
<feature type="compositionally biased region" description="Basic and acidic residues" evidence="2">
    <location>
        <begin position="321"/>
        <end position="336"/>
    </location>
</feature>
<dbReference type="Gene3D" id="3.40.50.1460">
    <property type="match status" value="1"/>
</dbReference>
<evidence type="ECO:0000313" key="4">
    <source>
        <dbReference type="EMBL" id="KRT86787.1"/>
    </source>
</evidence>
<evidence type="ECO:0000259" key="3">
    <source>
        <dbReference type="SMART" id="SM00115"/>
    </source>
</evidence>
<proteinExistence type="inferred from homology"/>
<dbReference type="OrthoDB" id="6097640at2759"/>
<protein>
    <recommendedName>
        <fullName evidence="3">Peptidase C14A caspase catalytic domain-containing protein</fullName>
    </recommendedName>
</protein>
<feature type="non-terminal residue" evidence="4">
    <location>
        <position position="1"/>
    </location>
</feature>
<comment type="similarity">
    <text evidence="1">Belongs to the peptidase C14A family.</text>
</comment>
<dbReference type="GO" id="GO:0004197">
    <property type="term" value="F:cysteine-type endopeptidase activity"/>
    <property type="evidence" value="ECO:0007669"/>
    <property type="project" value="InterPro"/>
</dbReference>
<feature type="domain" description="Peptidase C14A caspase catalytic" evidence="3">
    <location>
        <begin position="31"/>
        <end position="234"/>
    </location>
</feature>
<feature type="region of interest" description="Disordered" evidence="2">
    <location>
        <begin position="266"/>
        <end position="336"/>
    </location>
</feature>
<sequence>ETDAEPLGPSNDAYEIEGISIEFPTELIPDEYEHDNSSNGLVYVLRDDGNQTQILVSKLVVSLKCHGYNVPPENLMSANNKDELSESLQELSNKDFTNDSCLILFIIGNNNIFNDLRNGIATKIWSPFIDNKSLKYKPKIFFFYEYEKESNTQTDSRTMFDRDKPYDVPSEADVLIVYQKSCIPKKKNGFLEEFCDKLKEYGERDDIMGLLTHTEYDPRPLIISTLRKKFYISSSNFREHFFDIESYNRRVLETLKSLQTRMEKIVTSGKNPLRTSRREDESSSASYNTLPKQAKTEKTAKNLIVSDGPRNRRYSSTSSIAKREKEQSEPKKRWMY</sequence>
<dbReference type="InterPro" id="IPR029030">
    <property type="entry name" value="Caspase-like_dom_sf"/>
</dbReference>